<name>E8N1R4_ANATU</name>
<dbReference type="EC" id="1.1.1.133" evidence="2"/>
<accession>E8N1R4</accession>
<dbReference type="STRING" id="926569.ANT_06350"/>
<keyword evidence="5" id="KW-1185">Reference proteome</keyword>
<dbReference type="GO" id="GO:0019305">
    <property type="term" value="P:dTDP-rhamnose biosynthetic process"/>
    <property type="evidence" value="ECO:0007669"/>
    <property type="project" value="UniProtKB-UniPathway"/>
</dbReference>
<dbReference type="Pfam" id="PF04321">
    <property type="entry name" value="RmlD_sub_bind"/>
    <property type="match status" value="1"/>
</dbReference>
<evidence type="ECO:0000313" key="5">
    <source>
        <dbReference type="Proteomes" id="UP000008922"/>
    </source>
</evidence>
<dbReference type="RefSeq" id="WP_013559064.1">
    <property type="nucleotide sequence ID" value="NC_014960.1"/>
</dbReference>
<feature type="domain" description="RmlD-like substrate binding" evidence="3">
    <location>
        <begin position="7"/>
        <end position="292"/>
    </location>
</feature>
<dbReference type="PANTHER" id="PTHR10491:SF4">
    <property type="entry name" value="METHIONINE ADENOSYLTRANSFERASE 2 SUBUNIT BETA"/>
    <property type="match status" value="1"/>
</dbReference>
<dbReference type="EMBL" id="AP012029">
    <property type="protein sequence ID" value="BAJ62669.1"/>
    <property type="molecule type" value="Genomic_DNA"/>
</dbReference>
<comment type="similarity">
    <text evidence="1 2">Belongs to the dTDP-4-dehydrorhamnose reductase family.</text>
</comment>
<dbReference type="Gene3D" id="3.40.50.720">
    <property type="entry name" value="NAD(P)-binding Rossmann-like Domain"/>
    <property type="match status" value="1"/>
</dbReference>
<dbReference type="SUPFAM" id="SSF51735">
    <property type="entry name" value="NAD(P)-binding Rossmann-fold domains"/>
    <property type="match status" value="1"/>
</dbReference>
<proteinExistence type="inferred from homology"/>
<dbReference type="AlphaFoldDB" id="E8N1R4"/>
<dbReference type="KEGG" id="atm:ANT_06350"/>
<keyword evidence="2 4" id="KW-0560">Oxidoreductase</keyword>
<dbReference type="CDD" id="cd05254">
    <property type="entry name" value="dTDP_HR_like_SDR_e"/>
    <property type="match status" value="1"/>
</dbReference>
<dbReference type="InterPro" id="IPR005913">
    <property type="entry name" value="dTDP_dehydrorham_reduct"/>
</dbReference>
<organism evidence="4 5">
    <name type="scientific">Anaerolinea thermophila (strain DSM 14523 / JCM 11388 / NBRC 100420 / UNI-1)</name>
    <dbReference type="NCBI Taxonomy" id="926569"/>
    <lineage>
        <taxon>Bacteria</taxon>
        <taxon>Bacillati</taxon>
        <taxon>Chloroflexota</taxon>
        <taxon>Anaerolineae</taxon>
        <taxon>Anaerolineales</taxon>
        <taxon>Anaerolineaceae</taxon>
        <taxon>Anaerolinea</taxon>
    </lineage>
</organism>
<protein>
    <recommendedName>
        <fullName evidence="2">dTDP-4-dehydrorhamnose reductase</fullName>
        <ecNumber evidence="2">1.1.1.133</ecNumber>
    </recommendedName>
</protein>
<dbReference type="Proteomes" id="UP000008922">
    <property type="component" value="Chromosome"/>
</dbReference>
<reference evidence="4 5" key="1">
    <citation type="submission" date="2010-12" db="EMBL/GenBank/DDBJ databases">
        <title>Whole genome sequence of Anaerolinea thermophila UNI-1.</title>
        <authorList>
            <person name="Narita-Yamada S."/>
            <person name="Kishi E."/>
            <person name="Watanabe Y."/>
            <person name="Takasaki K."/>
            <person name="Ankai A."/>
            <person name="Oguchi A."/>
            <person name="Fukui S."/>
            <person name="Takahashi M."/>
            <person name="Yashiro I."/>
            <person name="Hosoyama A."/>
            <person name="Sekiguchi Y."/>
            <person name="Hanada S."/>
            <person name="Fujita N."/>
        </authorList>
    </citation>
    <scope>NUCLEOTIDE SEQUENCE [LARGE SCALE GENOMIC DNA]</scope>
    <source>
        <strain evidence="5">DSM 14523 / JCM 11388 / NBRC 100420 / UNI-1</strain>
    </source>
</reference>
<evidence type="ECO:0000313" key="4">
    <source>
        <dbReference type="EMBL" id="BAJ62669.1"/>
    </source>
</evidence>
<comment type="function">
    <text evidence="2">Catalyzes the reduction of dTDP-6-deoxy-L-lyxo-4-hexulose to yield dTDP-L-rhamnose.</text>
</comment>
<comment type="pathway">
    <text evidence="2">Carbohydrate biosynthesis; dTDP-L-rhamnose biosynthesis.</text>
</comment>
<dbReference type="HOGENOM" id="CLU_045518_2_1_0"/>
<dbReference type="eggNOG" id="COG1091">
    <property type="taxonomic scope" value="Bacteria"/>
</dbReference>
<gene>
    <name evidence="4" type="primary">rmlD</name>
    <name evidence="4" type="ordered locus">ANT_06350</name>
</gene>
<evidence type="ECO:0000256" key="2">
    <source>
        <dbReference type="RuleBase" id="RU364082"/>
    </source>
</evidence>
<dbReference type="GO" id="GO:0008831">
    <property type="term" value="F:dTDP-4-dehydrorhamnose reductase activity"/>
    <property type="evidence" value="ECO:0007669"/>
    <property type="project" value="UniProtKB-EC"/>
</dbReference>
<keyword evidence="2" id="KW-0521">NADP</keyword>
<dbReference type="PANTHER" id="PTHR10491">
    <property type="entry name" value="DTDP-4-DEHYDRORHAMNOSE REDUCTASE"/>
    <property type="match status" value="1"/>
</dbReference>
<dbReference type="InterPro" id="IPR036291">
    <property type="entry name" value="NAD(P)-bd_dom_sf"/>
</dbReference>
<dbReference type="InParanoid" id="E8N1R4"/>
<evidence type="ECO:0000256" key="1">
    <source>
        <dbReference type="ARBA" id="ARBA00010944"/>
    </source>
</evidence>
<dbReference type="UniPathway" id="UPA00124"/>
<dbReference type="OrthoDB" id="9803892at2"/>
<sequence length="311" mass="34066">MGERRKRLLVTGASGLLGISLCLDAVGDFEVIGVVNSRRLAGAPFSQVQADFTQTGSAAKLIEEVRPDWVVHCAALADLDACEKNSALSARLNANLPGEVAEACYRSGARLVYISTDAVFDGERGGYREDDQPNPQSVYARDKWLGEQAVWQANPQAIVARVNFYGWSLLGQRSLAEKFYYTLAAGKGMMGFTDVYFCPLVNQHLGRILLEMLEKGLEGLYHVFSAECQSKYAFGVALAKRFGLDAGLIRPVSVQEAGLAARRSPNLTMRVEKLEAALGHAMPGQEEELEAFHRLYLEGYPQRLRAMVAVA</sequence>
<evidence type="ECO:0000259" key="3">
    <source>
        <dbReference type="Pfam" id="PF04321"/>
    </source>
</evidence>
<dbReference type="InterPro" id="IPR029903">
    <property type="entry name" value="RmlD-like-bd"/>
</dbReference>